<organism evidence="1 2">
    <name type="scientific">Nocardia tengchongensis</name>
    <dbReference type="NCBI Taxonomy" id="2055889"/>
    <lineage>
        <taxon>Bacteria</taxon>
        <taxon>Bacillati</taxon>
        <taxon>Actinomycetota</taxon>
        <taxon>Actinomycetes</taxon>
        <taxon>Mycobacteriales</taxon>
        <taxon>Nocardiaceae</taxon>
        <taxon>Nocardia</taxon>
    </lineage>
</organism>
<name>A0ABX8CJ90_9NOCA</name>
<protein>
    <recommendedName>
        <fullName evidence="3">SMP-30/Gluconolactonase/LRE-like region domain-containing protein</fullName>
    </recommendedName>
</protein>
<evidence type="ECO:0008006" key="3">
    <source>
        <dbReference type="Google" id="ProtNLM"/>
    </source>
</evidence>
<dbReference type="PANTHER" id="PTHR40274:SF3">
    <property type="entry name" value="VIRGINIAMYCIN B LYASE"/>
    <property type="match status" value="1"/>
</dbReference>
<keyword evidence="2" id="KW-1185">Reference proteome</keyword>
<dbReference type="Gene3D" id="2.120.10.30">
    <property type="entry name" value="TolB, C-terminal domain"/>
    <property type="match status" value="1"/>
</dbReference>
<dbReference type="PROSITE" id="PS51318">
    <property type="entry name" value="TAT"/>
    <property type="match status" value="1"/>
</dbReference>
<evidence type="ECO:0000313" key="1">
    <source>
        <dbReference type="EMBL" id="QVI20036.1"/>
    </source>
</evidence>
<proteinExistence type="predicted"/>
<gene>
    <name evidence="1" type="ORF">KHQ06_27760</name>
</gene>
<dbReference type="Proteomes" id="UP000683310">
    <property type="component" value="Chromosome"/>
</dbReference>
<dbReference type="EMBL" id="CP074371">
    <property type="protein sequence ID" value="QVI20036.1"/>
    <property type="molecule type" value="Genomic_DNA"/>
</dbReference>
<reference evidence="1 2" key="1">
    <citation type="submission" date="2021-04" db="EMBL/GenBank/DDBJ databases">
        <title>Nocardia tengchongensis.</title>
        <authorList>
            <person name="Zhuang k."/>
            <person name="Ran Y."/>
            <person name="Li W."/>
        </authorList>
    </citation>
    <scope>NUCLEOTIDE SEQUENCE [LARGE SCALE GENOMIC DNA]</scope>
    <source>
        <strain evidence="1 2">CFH S0057</strain>
    </source>
</reference>
<dbReference type="InterPro" id="IPR051344">
    <property type="entry name" value="Vgb"/>
</dbReference>
<dbReference type="SUPFAM" id="SSF63829">
    <property type="entry name" value="Calcium-dependent phosphotriesterase"/>
    <property type="match status" value="1"/>
</dbReference>
<evidence type="ECO:0000313" key="2">
    <source>
        <dbReference type="Proteomes" id="UP000683310"/>
    </source>
</evidence>
<dbReference type="PANTHER" id="PTHR40274">
    <property type="entry name" value="VIRGINIAMYCIN B LYASE"/>
    <property type="match status" value="1"/>
</dbReference>
<dbReference type="InterPro" id="IPR006311">
    <property type="entry name" value="TAT_signal"/>
</dbReference>
<accession>A0ABX8CJ90</accession>
<dbReference type="InterPro" id="IPR011042">
    <property type="entry name" value="6-blade_b-propeller_TolB-like"/>
</dbReference>
<sequence>MPDPRPRAVAPQSDPRGRRLVAGAAALLAVTAAASGPIAPGGRATAEAPETPVALAVSCAPAQVRVALPTRAPLLDWSENIGFDAAGDVWIARSLRSVVEKYDRDGNVVASVAVSSPGAVRLGPDGLMYATFGNSPASGLSGGGGVLRFDPSAATPTPEVFVSGLGQPNGAAFAADGTLYVADTGSNTVVRIRPDGTVDTDWTARARTALAAQGAGADGIVVSDGLLYVTLLESPDARVVAMPIDDPAHTTVAVDLAAAPLSGPLLPDDLAIGRDGLLYIATGTGQLVRADPVSHTNCTLLSSQPLTSVAFSPTDDRTLLLGTEGGDALKAHYS</sequence>